<dbReference type="PANTHER" id="PTHR47739:SF1">
    <property type="entry name" value="TRNA1(VAL) (ADENINE(37)-N6)-METHYLTRANSFERASE"/>
    <property type="match status" value="1"/>
</dbReference>
<keyword evidence="2 6" id="KW-0489">Methyltransferase</keyword>
<feature type="domain" description="Methyltransferase small" evidence="7">
    <location>
        <begin position="33"/>
        <end position="126"/>
    </location>
</feature>
<keyword evidence="3 6" id="KW-0808">Transferase</keyword>
<dbReference type="RefSeq" id="WP_282904585.1">
    <property type="nucleotide sequence ID" value="NZ_CP124855.1"/>
</dbReference>
<dbReference type="Pfam" id="PF05175">
    <property type="entry name" value="MTS"/>
    <property type="match status" value="1"/>
</dbReference>
<evidence type="ECO:0000256" key="6">
    <source>
        <dbReference type="HAMAP-Rule" id="MF_01872"/>
    </source>
</evidence>
<comment type="catalytic activity">
    <reaction evidence="6">
        <text>adenosine(37) in tRNA1(Val) + S-adenosyl-L-methionine = N(6)-methyladenosine(37) in tRNA1(Val) + S-adenosyl-L-homocysteine + H(+)</text>
        <dbReference type="Rhea" id="RHEA:43160"/>
        <dbReference type="Rhea" id="RHEA-COMP:10369"/>
        <dbReference type="Rhea" id="RHEA-COMP:10370"/>
        <dbReference type="ChEBI" id="CHEBI:15378"/>
        <dbReference type="ChEBI" id="CHEBI:57856"/>
        <dbReference type="ChEBI" id="CHEBI:59789"/>
        <dbReference type="ChEBI" id="CHEBI:74411"/>
        <dbReference type="ChEBI" id="CHEBI:74449"/>
        <dbReference type="EC" id="2.1.1.223"/>
    </reaction>
</comment>
<evidence type="ECO:0000256" key="2">
    <source>
        <dbReference type="ARBA" id="ARBA00022603"/>
    </source>
</evidence>
<keyword evidence="4 6" id="KW-0949">S-adenosyl-L-methionine</keyword>
<name>A0ABY8RB80_9FLAO</name>
<dbReference type="Gene3D" id="3.40.50.150">
    <property type="entry name" value="Vaccinia Virus protein VP39"/>
    <property type="match status" value="1"/>
</dbReference>
<dbReference type="InterPro" id="IPR050210">
    <property type="entry name" value="tRNA_Adenine-N(6)_MTase"/>
</dbReference>
<keyword evidence="9" id="KW-1185">Reference proteome</keyword>
<dbReference type="PRINTS" id="PR00507">
    <property type="entry name" value="N12N6MTFRASE"/>
</dbReference>
<evidence type="ECO:0000313" key="8">
    <source>
        <dbReference type="EMBL" id="WHF51221.1"/>
    </source>
</evidence>
<dbReference type="CDD" id="cd02440">
    <property type="entry name" value="AdoMet_MTases"/>
    <property type="match status" value="1"/>
</dbReference>
<evidence type="ECO:0000259" key="7">
    <source>
        <dbReference type="Pfam" id="PF05175"/>
    </source>
</evidence>
<dbReference type="PROSITE" id="PS00092">
    <property type="entry name" value="N6_MTASE"/>
    <property type="match status" value="1"/>
</dbReference>
<dbReference type="PANTHER" id="PTHR47739">
    <property type="entry name" value="TRNA1(VAL) (ADENINE(37)-N6)-METHYLTRANSFERASE"/>
    <property type="match status" value="1"/>
</dbReference>
<dbReference type="HAMAP" id="MF_01872">
    <property type="entry name" value="tRNA_methyltr_YfiC"/>
    <property type="match status" value="1"/>
</dbReference>
<keyword evidence="5 6" id="KW-0819">tRNA processing</keyword>
<dbReference type="InterPro" id="IPR002052">
    <property type="entry name" value="DNA_methylase_N6_adenine_CS"/>
</dbReference>
<dbReference type="SUPFAM" id="SSF53335">
    <property type="entry name" value="S-adenosyl-L-methionine-dependent methyltransferases"/>
    <property type="match status" value="1"/>
</dbReference>
<dbReference type="GO" id="GO:0032259">
    <property type="term" value="P:methylation"/>
    <property type="evidence" value="ECO:0007669"/>
    <property type="project" value="UniProtKB-KW"/>
</dbReference>
<protein>
    <recommendedName>
        <fullName evidence="6">tRNA1(Val) (adenine(37)-N6)-methyltransferase</fullName>
        <ecNumber evidence="6">2.1.1.223</ecNumber>
    </recommendedName>
    <alternativeName>
        <fullName evidence="6">tRNA m6A37 methyltransferase</fullName>
    </alternativeName>
</protein>
<reference evidence="8 9" key="1">
    <citation type="submission" date="2023-05" db="EMBL/GenBank/DDBJ databases">
        <title>Genomic insight into Chryseobacterium sp. wdc7 isolated forest soil (Gotjawal).</title>
        <authorList>
            <person name="Park S.-J."/>
        </authorList>
    </citation>
    <scope>NUCLEOTIDE SEQUENCE [LARGE SCALE GENOMIC DNA]</scope>
    <source>
        <strain evidence="9">wdc7</strain>
    </source>
</reference>
<keyword evidence="1 6" id="KW-0963">Cytoplasm</keyword>
<dbReference type="InterPro" id="IPR022882">
    <property type="entry name" value="tRNA_adenine-N6_MeTrfase"/>
</dbReference>
<accession>A0ABY8RB80</accession>
<organism evidence="8 9">
    <name type="scientific">Chryseobacterium gotjawalense</name>
    <dbReference type="NCBI Taxonomy" id="3042315"/>
    <lineage>
        <taxon>Bacteria</taxon>
        <taxon>Pseudomonadati</taxon>
        <taxon>Bacteroidota</taxon>
        <taxon>Flavobacteriia</taxon>
        <taxon>Flavobacteriales</taxon>
        <taxon>Weeksellaceae</taxon>
        <taxon>Chryseobacterium group</taxon>
        <taxon>Chryseobacterium</taxon>
    </lineage>
</organism>
<sequence>MKPFHFKQFSIQQSKKVFRVGTDGVLLGAASTVNNAKNILEVGTGTGLISLMLAQRNPEADIHAIDINENAVELAVENFENSPFRNRLKVFLQDYKNFNSKEKYDLIVSNPPYFEENGSQKDITARQQTELSFGFLVDKSLDLLSEKGFLSVIIPFDSGVLFEEYCFKKSLYLHNKIQICGIKNSKPKRLILEFGFHKKETNESELVIEKSPRKYTDEYLKLTEEFHQFSK</sequence>
<dbReference type="InterPro" id="IPR029063">
    <property type="entry name" value="SAM-dependent_MTases_sf"/>
</dbReference>
<evidence type="ECO:0000256" key="4">
    <source>
        <dbReference type="ARBA" id="ARBA00022691"/>
    </source>
</evidence>
<comment type="function">
    <text evidence="6">Specifically methylates the adenine in position 37 of tRNA(1)(Val) (anticodon cmo5UAC).</text>
</comment>
<evidence type="ECO:0000256" key="1">
    <source>
        <dbReference type="ARBA" id="ARBA00022490"/>
    </source>
</evidence>
<evidence type="ECO:0000313" key="9">
    <source>
        <dbReference type="Proteomes" id="UP001241656"/>
    </source>
</evidence>
<comment type="subcellular location">
    <subcellularLocation>
        <location evidence="6">Cytoplasm</location>
    </subcellularLocation>
</comment>
<evidence type="ECO:0000256" key="5">
    <source>
        <dbReference type="ARBA" id="ARBA00022694"/>
    </source>
</evidence>
<evidence type="ECO:0000256" key="3">
    <source>
        <dbReference type="ARBA" id="ARBA00022679"/>
    </source>
</evidence>
<comment type="similarity">
    <text evidence="6">Belongs to the methyltransferase superfamily. tRNA (adenine-N(6)-)-methyltransferase family.</text>
</comment>
<dbReference type="Proteomes" id="UP001241656">
    <property type="component" value="Chromosome"/>
</dbReference>
<dbReference type="InterPro" id="IPR007848">
    <property type="entry name" value="Small_mtfrase_dom"/>
</dbReference>
<proteinExistence type="inferred from homology"/>
<dbReference type="GO" id="GO:0008168">
    <property type="term" value="F:methyltransferase activity"/>
    <property type="evidence" value="ECO:0007669"/>
    <property type="project" value="UniProtKB-KW"/>
</dbReference>
<dbReference type="EC" id="2.1.1.223" evidence="6"/>
<dbReference type="EMBL" id="CP124855">
    <property type="protein sequence ID" value="WHF51221.1"/>
    <property type="molecule type" value="Genomic_DNA"/>
</dbReference>
<gene>
    <name evidence="8" type="ORF">QGN23_12390</name>
</gene>